<dbReference type="AlphaFoldDB" id="A0A6I4I390"/>
<protein>
    <submittedName>
        <fullName evidence="1">Uncharacterized protein</fullName>
    </submittedName>
</protein>
<evidence type="ECO:0000313" key="2">
    <source>
        <dbReference type="Proteomes" id="UP000429232"/>
    </source>
</evidence>
<keyword evidence="2" id="KW-1185">Reference proteome</keyword>
<dbReference type="EMBL" id="CP066775">
    <property type="protein sequence ID" value="QQL49703.1"/>
    <property type="molecule type" value="Genomic_DNA"/>
</dbReference>
<dbReference type="KEGG" id="mgik:GO620_016265"/>
<dbReference type="Proteomes" id="UP000429232">
    <property type="component" value="Chromosome"/>
</dbReference>
<proteinExistence type="predicted"/>
<reference evidence="1 2" key="1">
    <citation type="submission" date="2020-12" db="EMBL/GenBank/DDBJ databases">
        <title>HMF7856_wgs.fasta genome submission.</title>
        <authorList>
            <person name="Kang H."/>
            <person name="Kim H."/>
            <person name="Joh K."/>
        </authorList>
    </citation>
    <scope>NUCLEOTIDE SEQUENCE [LARGE SCALE GENOMIC DNA]</scope>
    <source>
        <strain evidence="1 2">HMF7856</strain>
    </source>
</reference>
<gene>
    <name evidence="1" type="ORF">GO620_016265</name>
</gene>
<accession>A0A6I4I390</accession>
<evidence type="ECO:0000313" key="1">
    <source>
        <dbReference type="EMBL" id="QQL49703.1"/>
    </source>
</evidence>
<name>A0A6I4I390_9SPHI</name>
<dbReference type="RefSeq" id="WP_157524887.1">
    <property type="nucleotide sequence ID" value="NZ_CP066775.1"/>
</dbReference>
<sequence length="222" mass="25916">MENQKPYRSKRKDIPAGHHPNEVYVLRDWKEYIGESLLIVFSVLLALGVTEVINYFHERSERHEMLVNIKDELIKNRHNTKLQYAYQTKVLATIDSALKDKRFQQEIVNDDHFFVNKIAPEGIMYKDLDDVAWQVAKSHNIASKVSINTMTMFSDIYDNQARIVKLEDEAAHVLLAPESRNPANAHLTLTILRDEYKGWSYERTPSLIKKYDEAIKLLEDNL</sequence>
<organism evidence="1 2">
    <name type="scientific">Mucilaginibacter ginkgonis</name>
    <dbReference type="NCBI Taxonomy" id="2682091"/>
    <lineage>
        <taxon>Bacteria</taxon>
        <taxon>Pseudomonadati</taxon>
        <taxon>Bacteroidota</taxon>
        <taxon>Sphingobacteriia</taxon>
        <taxon>Sphingobacteriales</taxon>
        <taxon>Sphingobacteriaceae</taxon>
        <taxon>Mucilaginibacter</taxon>
    </lineage>
</organism>